<feature type="non-terminal residue" evidence="2">
    <location>
        <position position="1"/>
    </location>
</feature>
<comment type="caution">
    <text evidence="2">The sequence shown here is derived from an EMBL/GenBank/DDBJ whole genome shotgun (WGS) entry which is preliminary data.</text>
</comment>
<accession>A0A426YN66</accession>
<evidence type="ECO:0008006" key="4">
    <source>
        <dbReference type="Google" id="ProtNLM"/>
    </source>
</evidence>
<evidence type="ECO:0000313" key="3">
    <source>
        <dbReference type="Proteomes" id="UP000287651"/>
    </source>
</evidence>
<feature type="region of interest" description="Disordered" evidence="1">
    <location>
        <begin position="1"/>
        <end position="21"/>
    </location>
</feature>
<dbReference type="Proteomes" id="UP000287651">
    <property type="component" value="Unassembled WGS sequence"/>
</dbReference>
<dbReference type="EMBL" id="AMZH03011280">
    <property type="protein sequence ID" value="RRT53152.1"/>
    <property type="molecule type" value="Genomic_DNA"/>
</dbReference>
<protein>
    <recommendedName>
        <fullName evidence="4">LSM domain-containing protein</fullName>
    </recommendedName>
</protein>
<reference evidence="2 3" key="1">
    <citation type="journal article" date="2014" name="Agronomy (Basel)">
        <title>A Draft Genome Sequence for Ensete ventricosum, the Drought-Tolerant Tree Against Hunger.</title>
        <authorList>
            <person name="Harrison J."/>
            <person name="Moore K.A."/>
            <person name="Paszkiewicz K."/>
            <person name="Jones T."/>
            <person name="Grant M."/>
            <person name="Ambacheew D."/>
            <person name="Muzemil S."/>
            <person name="Studholme D.J."/>
        </authorList>
    </citation>
    <scope>NUCLEOTIDE SEQUENCE [LARGE SCALE GENOMIC DNA]</scope>
</reference>
<gene>
    <name evidence="2" type="ORF">B296_00012956</name>
</gene>
<evidence type="ECO:0000256" key="1">
    <source>
        <dbReference type="SAM" id="MobiDB-lite"/>
    </source>
</evidence>
<feature type="compositionally biased region" description="Basic and acidic residues" evidence="1">
    <location>
        <begin position="7"/>
        <end position="21"/>
    </location>
</feature>
<dbReference type="InterPro" id="IPR010920">
    <property type="entry name" value="LSM_dom_sf"/>
</dbReference>
<name>A0A426YN66_ENSVE</name>
<dbReference type="SUPFAM" id="SSF50182">
    <property type="entry name" value="Sm-like ribonucleoproteins"/>
    <property type="match status" value="1"/>
</dbReference>
<dbReference type="Gene3D" id="2.30.30.100">
    <property type="match status" value="1"/>
</dbReference>
<dbReference type="AlphaFoldDB" id="A0A426YN66"/>
<sequence>DYWGRAEGGKRENRRRRGDEVRMSRSMGIPVKPLHETARPVVRVELTSGLLYRGNMIECEDIWNCRLGNIICAAKVLFFNSATPLDHLFPSLVLIYSLFLSYMITSLREKDQLLELAVVMLSLCVLGFV</sequence>
<organism evidence="2 3">
    <name type="scientific">Ensete ventricosum</name>
    <name type="common">Abyssinian banana</name>
    <name type="synonym">Musa ensete</name>
    <dbReference type="NCBI Taxonomy" id="4639"/>
    <lineage>
        <taxon>Eukaryota</taxon>
        <taxon>Viridiplantae</taxon>
        <taxon>Streptophyta</taxon>
        <taxon>Embryophyta</taxon>
        <taxon>Tracheophyta</taxon>
        <taxon>Spermatophyta</taxon>
        <taxon>Magnoliopsida</taxon>
        <taxon>Liliopsida</taxon>
        <taxon>Zingiberales</taxon>
        <taxon>Musaceae</taxon>
        <taxon>Ensete</taxon>
    </lineage>
</organism>
<proteinExistence type="predicted"/>
<evidence type="ECO:0000313" key="2">
    <source>
        <dbReference type="EMBL" id="RRT53152.1"/>
    </source>
</evidence>